<dbReference type="EMBL" id="CP077089">
    <property type="protein sequence ID" value="QXI08918.1"/>
    <property type="molecule type" value="Genomic_DNA"/>
</dbReference>
<name>A0ABX8Q5G8_9PSED</name>
<protein>
    <recommendedName>
        <fullName evidence="2">Colicin E3-like ribonuclease domain-containing protein</fullName>
    </recommendedName>
</protein>
<feature type="compositionally biased region" description="Basic residues" evidence="1">
    <location>
        <begin position="97"/>
        <end position="106"/>
    </location>
</feature>
<dbReference type="Gene3D" id="3.10.380.10">
    <property type="entry name" value="Colicin E3-like ribonuclease domain"/>
    <property type="match status" value="1"/>
</dbReference>
<dbReference type="InterPro" id="IPR036725">
    <property type="entry name" value="ColE3_ribonuclease_sf"/>
</dbReference>
<gene>
    <name evidence="3" type="ORF">HU718_007355</name>
</gene>
<evidence type="ECO:0000313" key="4">
    <source>
        <dbReference type="Proteomes" id="UP000646386"/>
    </source>
</evidence>
<dbReference type="InterPro" id="IPR009105">
    <property type="entry name" value="Colicin_E3_ribonuclease"/>
</dbReference>
<feature type="compositionally biased region" description="Basic and acidic residues" evidence="1">
    <location>
        <begin position="87"/>
        <end position="96"/>
    </location>
</feature>
<accession>A0ABX8Q5G8</accession>
<sequence length="106" mass="12143">MPLNLLHVGTHAAVGFTGLIYHSASETLDISAFPDLRRAKKKTPYNGGLRDRWINAKGRVIYEWDYLHGEIEVYRASDGSHLGYFEHRTGEQIDPPKKKRSIKKYS</sequence>
<evidence type="ECO:0000313" key="3">
    <source>
        <dbReference type="EMBL" id="QXI08918.1"/>
    </source>
</evidence>
<feature type="region of interest" description="Disordered" evidence="1">
    <location>
        <begin position="87"/>
        <end position="106"/>
    </location>
</feature>
<evidence type="ECO:0000256" key="1">
    <source>
        <dbReference type="SAM" id="MobiDB-lite"/>
    </source>
</evidence>
<dbReference type="SUPFAM" id="SSF63840">
    <property type="entry name" value="Ribonuclease domain of colicin E3"/>
    <property type="match status" value="1"/>
</dbReference>
<organism evidence="3 4">
    <name type="scientific">Pseudomonas tensinigenes</name>
    <dbReference type="NCBI Taxonomy" id="2745511"/>
    <lineage>
        <taxon>Bacteria</taxon>
        <taxon>Pseudomonadati</taxon>
        <taxon>Pseudomonadota</taxon>
        <taxon>Gammaproteobacteria</taxon>
        <taxon>Pseudomonadales</taxon>
        <taxon>Pseudomonadaceae</taxon>
        <taxon>Pseudomonas</taxon>
    </lineage>
</organism>
<reference evidence="3 4" key="2">
    <citation type="journal article" date="2021" name="Microorganisms">
        <title>The Ever-Expanding Pseudomonas Genus: Description of 43 New Species and Partition of the Pseudomonas putida Group.</title>
        <authorList>
            <person name="Girard L."/>
            <person name="Lood C."/>
            <person name="Hofte M."/>
            <person name="Vandamme P."/>
            <person name="Rokni-Zadeh H."/>
            <person name="van Noort V."/>
            <person name="Lavigne R."/>
            <person name="De Mot R."/>
        </authorList>
    </citation>
    <scope>NUCLEOTIDE SEQUENCE [LARGE SCALE GENOMIC DNA]</scope>
    <source>
        <strain evidence="3 4">ZA 5.3</strain>
    </source>
</reference>
<proteinExistence type="predicted"/>
<dbReference type="Pfam" id="PF09000">
    <property type="entry name" value="Cytotoxic"/>
    <property type="match status" value="1"/>
</dbReference>
<reference evidence="3 4" key="1">
    <citation type="journal article" date="2020" name="Microorganisms">
        <title>Reliable Identification of Environmental Pseudomonas Isolates Using the rpoD Gene.</title>
        <authorList>
            <consortium name="The Broad Institute Genome Sequencing Platform"/>
            <person name="Girard L."/>
            <person name="Lood C."/>
            <person name="Rokni-Zadeh H."/>
            <person name="van Noort V."/>
            <person name="Lavigne R."/>
            <person name="De Mot R."/>
        </authorList>
    </citation>
    <scope>NUCLEOTIDE SEQUENCE [LARGE SCALE GENOMIC DNA]</scope>
    <source>
        <strain evidence="3 4">ZA 5.3</strain>
    </source>
</reference>
<evidence type="ECO:0000259" key="2">
    <source>
        <dbReference type="Pfam" id="PF09000"/>
    </source>
</evidence>
<keyword evidence="4" id="KW-1185">Reference proteome</keyword>
<feature type="domain" description="Colicin E3-like ribonuclease" evidence="2">
    <location>
        <begin position="27"/>
        <end position="103"/>
    </location>
</feature>
<dbReference type="Proteomes" id="UP000646386">
    <property type="component" value="Chromosome"/>
</dbReference>